<reference evidence="3 4" key="1">
    <citation type="submission" date="2023-03" db="EMBL/GenBank/DDBJ databases">
        <title>Bacillus Genome Sequencing.</title>
        <authorList>
            <person name="Dunlap C."/>
        </authorList>
    </citation>
    <scope>NUCLEOTIDE SEQUENCE [LARGE SCALE GENOMIC DNA]</scope>
    <source>
        <strain evidence="3 4">NRS-52</strain>
    </source>
</reference>
<feature type="domain" description="SLH" evidence="2">
    <location>
        <begin position="497"/>
        <end position="556"/>
    </location>
</feature>
<comment type="caution">
    <text evidence="3">The sequence shown here is derived from an EMBL/GenBank/DDBJ whole genome shotgun (WGS) entry which is preliminary data.</text>
</comment>
<dbReference type="Pfam" id="PF00395">
    <property type="entry name" value="SLH"/>
    <property type="match status" value="3"/>
</dbReference>
<keyword evidence="4" id="KW-1185">Reference proteome</keyword>
<dbReference type="InterPro" id="IPR001119">
    <property type="entry name" value="SLH_dom"/>
</dbReference>
<evidence type="ECO:0000256" key="1">
    <source>
        <dbReference type="SAM" id="MobiDB-lite"/>
    </source>
</evidence>
<gene>
    <name evidence="3" type="ORF">P9847_23300</name>
</gene>
<sequence>NSGVVTDRIRIANVNVLDYVPSITGDANHPSGTDGSYTFTVTFYRVWQVWTTAPITVPILATAFDGLSNVQAVAAAKTALIDGEVDVVFGASQADKTAAVQGYVNSLLVGDAAGVTATVTYNNGKYEVVLTKGSVSDSKSLAMTVNEAADPDIAIVRTAKTAAEGASFSSMTQEAAANELVIAAALKATAEAAVNNNAVTVTVNKVSYTAPITGDGDHVSGTDGSYTFTITVAKGLQSQTTAQQTIAITATAFNGVTNVQAVAAAKAALVNGSVEVAFGASQADKTAAVQSYVNGLLVGDAAGVAATVTYNSVSGNYDVALSKGSASDSKSLAMTVNESADPDIVIVAAAKIAAEGASYSSMTQAAATSESVIVAALKAAAEAAVKNSSVAVTINKVSYTAPIAGNSANRSGTDGSYVFTVTLTKGSQSQTTGQIKVNISATPDTNGGTPGGDSPGGGNPGSSNSGGGTLGSGNPGGGTPGGATPGAGTPDGGTSGSGSTFADINKTDWFFNAVIYVQHSGLMSGTSETTFSPQLAASRAMIATVLYRMAGRPHVTGKSSFTDVSSGMWYTDAIKWAAQKGIVSGYGNKRFGIDDAVTREQLVTLLYRYTQQNNLDITVTGDLSDFADKDKISDWATDSMKWAVGKGLISGKGNGILDPSGTATRAEIAAILMLYLKQYESLIH</sequence>
<dbReference type="PANTHER" id="PTHR43308:SF1">
    <property type="entry name" value="OUTER MEMBRANE PROTEIN ALPHA"/>
    <property type="match status" value="1"/>
</dbReference>
<evidence type="ECO:0000259" key="2">
    <source>
        <dbReference type="PROSITE" id="PS51272"/>
    </source>
</evidence>
<protein>
    <submittedName>
        <fullName evidence="3">S-layer homology domain-containing protein</fullName>
    </submittedName>
</protein>
<feature type="domain" description="SLH" evidence="2">
    <location>
        <begin position="557"/>
        <end position="620"/>
    </location>
</feature>
<feature type="domain" description="SLH" evidence="2">
    <location>
        <begin position="623"/>
        <end position="684"/>
    </location>
</feature>
<feature type="compositionally biased region" description="Gly residues" evidence="1">
    <location>
        <begin position="448"/>
        <end position="496"/>
    </location>
</feature>
<feature type="non-terminal residue" evidence="3">
    <location>
        <position position="1"/>
    </location>
</feature>
<dbReference type="Proteomes" id="UP001343257">
    <property type="component" value="Unassembled WGS sequence"/>
</dbReference>
<dbReference type="PANTHER" id="PTHR43308">
    <property type="entry name" value="OUTER MEMBRANE PROTEIN ALPHA-RELATED"/>
    <property type="match status" value="1"/>
</dbReference>
<evidence type="ECO:0000313" key="4">
    <source>
        <dbReference type="Proteomes" id="UP001343257"/>
    </source>
</evidence>
<dbReference type="EMBL" id="JARTLD010000064">
    <property type="protein sequence ID" value="MED5020199.1"/>
    <property type="molecule type" value="Genomic_DNA"/>
</dbReference>
<evidence type="ECO:0000313" key="3">
    <source>
        <dbReference type="EMBL" id="MED5020199.1"/>
    </source>
</evidence>
<organism evidence="3 4">
    <name type="scientific">Paenibacillus chibensis</name>
    <dbReference type="NCBI Taxonomy" id="59846"/>
    <lineage>
        <taxon>Bacteria</taxon>
        <taxon>Bacillati</taxon>
        <taxon>Bacillota</taxon>
        <taxon>Bacilli</taxon>
        <taxon>Bacillales</taxon>
        <taxon>Paenibacillaceae</taxon>
        <taxon>Paenibacillus</taxon>
    </lineage>
</organism>
<dbReference type="RefSeq" id="WP_328281461.1">
    <property type="nucleotide sequence ID" value="NZ_JARTLD010000064.1"/>
</dbReference>
<proteinExistence type="predicted"/>
<feature type="region of interest" description="Disordered" evidence="1">
    <location>
        <begin position="439"/>
        <end position="499"/>
    </location>
</feature>
<accession>A0ABU6PZ94</accession>
<dbReference type="PROSITE" id="PS51272">
    <property type="entry name" value="SLH"/>
    <property type="match status" value="3"/>
</dbReference>
<dbReference type="InterPro" id="IPR051465">
    <property type="entry name" value="Cell_Envelope_Struct_Comp"/>
</dbReference>
<name>A0ABU6PZ94_9BACL</name>